<evidence type="ECO:0000313" key="1">
    <source>
        <dbReference type="EMBL" id="QSI91683.1"/>
    </source>
</evidence>
<gene>
    <name evidence="1" type="ORF">JGC47_16865</name>
</gene>
<keyword evidence="2" id="KW-1185">Reference proteome</keyword>
<reference evidence="1 2" key="1">
    <citation type="submission" date="2020-12" db="EMBL/GenBank/DDBJ databases">
        <title>Genome sequence of Erwinia amylovora ATCC15580, a type strain.</title>
        <authorList>
            <person name="Kang I.-J."/>
            <person name="Roh E."/>
        </authorList>
    </citation>
    <scope>NUCLEOTIDE SEQUENCE [LARGE SCALE GENOMIC DNA]</scope>
    <source>
        <strain evidence="1 2">ATCC 15580</strain>
    </source>
</reference>
<accession>A0ABX7MJ18</accession>
<name>A0ABX7MJ18_ERWAM</name>
<dbReference type="GeneID" id="97607696"/>
<protein>
    <submittedName>
        <fullName evidence="1">Uncharacterized protein</fullName>
    </submittedName>
</protein>
<sequence length="73" mass="8464">MASSFSFKETFTPIQNVQSLINLLGVKDTQKFDDLIRNGAESSYYVKPPIKKKMEGKESFMRPIKCLNHYFVK</sequence>
<evidence type="ECO:0000313" key="2">
    <source>
        <dbReference type="Proteomes" id="UP000662840"/>
    </source>
</evidence>
<dbReference type="Proteomes" id="UP000662840">
    <property type="component" value="Chromosome"/>
</dbReference>
<proteinExistence type="predicted"/>
<dbReference type="RefSeq" id="WP_024015122.1">
    <property type="nucleotide sequence ID" value="NZ_CP024970.1"/>
</dbReference>
<organism evidence="1 2">
    <name type="scientific">Erwinia amylovora</name>
    <name type="common">Fire blight bacteria</name>
    <dbReference type="NCBI Taxonomy" id="552"/>
    <lineage>
        <taxon>Bacteria</taxon>
        <taxon>Pseudomonadati</taxon>
        <taxon>Pseudomonadota</taxon>
        <taxon>Gammaproteobacteria</taxon>
        <taxon>Enterobacterales</taxon>
        <taxon>Erwiniaceae</taxon>
        <taxon>Erwinia</taxon>
    </lineage>
</organism>
<dbReference type="EMBL" id="CP066796">
    <property type="protein sequence ID" value="QSI91683.1"/>
    <property type="molecule type" value="Genomic_DNA"/>
</dbReference>